<dbReference type="InterPro" id="IPR014710">
    <property type="entry name" value="RmlC-like_jellyroll"/>
</dbReference>
<dbReference type="Gene3D" id="3.40.5.90">
    <property type="entry name" value="CDGSH iron-sulfur domain, mitoNEET-type"/>
    <property type="match status" value="1"/>
</dbReference>
<feature type="domain" description="Cupin type-2" evidence="1">
    <location>
        <begin position="250"/>
        <end position="302"/>
    </location>
</feature>
<gene>
    <name evidence="2" type="ORF">NOR51B_1275</name>
</gene>
<dbReference type="InterPro" id="IPR013096">
    <property type="entry name" value="Cupin_2"/>
</dbReference>
<organism evidence="2 3">
    <name type="scientific">Luminiphilus syltensis NOR5-1B</name>
    <dbReference type="NCBI Taxonomy" id="565045"/>
    <lineage>
        <taxon>Bacteria</taxon>
        <taxon>Pseudomonadati</taxon>
        <taxon>Pseudomonadota</taxon>
        <taxon>Gammaproteobacteria</taxon>
        <taxon>Cellvibrionales</taxon>
        <taxon>Halieaceae</taxon>
        <taxon>Luminiphilus</taxon>
    </lineage>
</organism>
<dbReference type="PANTHER" id="PTHR46491">
    <property type="entry name" value="CDGSH IRON SULFUR DOMAIN PROTEIN HOMOLOG"/>
    <property type="match status" value="1"/>
</dbReference>
<evidence type="ECO:0000313" key="3">
    <source>
        <dbReference type="Proteomes" id="UP000004699"/>
    </source>
</evidence>
<dbReference type="eggNOG" id="COG0662">
    <property type="taxonomic scope" value="Bacteria"/>
</dbReference>
<dbReference type="AlphaFoldDB" id="B8KTX7"/>
<dbReference type="InterPro" id="IPR042216">
    <property type="entry name" value="MitoNEET_CISD"/>
</dbReference>
<protein>
    <submittedName>
        <fullName evidence="2">Cupin 2, conserved barrel domain protein</fullName>
    </submittedName>
</protein>
<evidence type="ECO:0000259" key="1">
    <source>
        <dbReference type="Pfam" id="PF07883"/>
    </source>
</evidence>
<dbReference type="Proteomes" id="UP000004699">
    <property type="component" value="Unassembled WGS sequence"/>
</dbReference>
<proteinExistence type="predicted"/>
<dbReference type="InterPro" id="IPR052950">
    <property type="entry name" value="CISD"/>
</dbReference>
<dbReference type="Gene3D" id="2.60.120.10">
    <property type="entry name" value="Jelly Rolls"/>
    <property type="match status" value="1"/>
</dbReference>
<dbReference type="SUPFAM" id="SSF51182">
    <property type="entry name" value="RmlC-like cupins"/>
    <property type="match status" value="1"/>
</dbReference>
<accession>B8KTX7</accession>
<dbReference type="Pfam" id="PF07883">
    <property type="entry name" value="Cupin_2"/>
    <property type="match status" value="1"/>
</dbReference>
<evidence type="ECO:0000313" key="2">
    <source>
        <dbReference type="EMBL" id="EED35330.1"/>
    </source>
</evidence>
<reference evidence="3" key="1">
    <citation type="journal article" date="2013" name="BMC Microbiol.">
        <title>Taxonomy and evolution of bacteriochlorophyll a-containing members of the OM60/NOR5 clade of marine gammaproteobacteria: description of Luminiphilus syltensis gen. nov., sp. nov., reclassification of Haliea rubra as Pseudohaliea rubra gen. nov., comb. nov., and emendation of Chromatocurvus halotolerans.</title>
        <authorList>
            <person name="Spring S."/>
            <person name="Riedel T."/>
            <person name="Sproer C."/>
            <person name="Yan S."/>
            <person name="Harder J."/>
            <person name="Fuchs B.M."/>
        </authorList>
    </citation>
    <scope>NUCLEOTIDE SEQUENCE [LARGE SCALE GENOMIC DNA]</scope>
    <source>
        <strain evidence="3">NOR51-B</strain>
    </source>
</reference>
<dbReference type="EMBL" id="DS999411">
    <property type="protein sequence ID" value="EED35330.1"/>
    <property type="molecule type" value="Genomic_DNA"/>
</dbReference>
<dbReference type="InterPro" id="IPR011051">
    <property type="entry name" value="RmlC_Cupin_sf"/>
</dbReference>
<dbReference type="HOGENOM" id="CLU_862761_0_0_6"/>
<sequence>MSKRQPFCDGSHQGTGIEPLIYEARSEGEEVLFCNCKKTSDGPHCDGSHNAIPGAYSLDDPQSAANRAIPQRDFDAATATAALDDNCYVFSTSRAERVSARGMDYCKVISPAQGALYQSQFHATVRDETDFISFGDRHVVLFIADGGGRITIGTKTLSIASDSGVYIRPGEDFQLCPEPTLEVYISACPAAEAPEFSATSSAGFDADYPERRVAVDPDKRNAMAARYFQMLVDKSIGSDVATQFIGHIPESKAAPHRHLYEEALIILKGKGMMWTQTGRAPVEAGDVIFLPAKCEHSLEATNAAGMDVVGVIYPGDNPSINY</sequence>
<keyword evidence="3" id="KW-1185">Reference proteome</keyword>
<dbReference type="STRING" id="565045.NOR51B_1275"/>
<dbReference type="PANTHER" id="PTHR46491:SF3">
    <property type="entry name" value="CDGSH IRON-SULFUR DOMAIN-CONTAINING PROTEIN 3, MITOCHONDRIAL"/>
    <property type="match status" value="1"/>
</dbReference>
<dbReference type="GO" id="GO:0051537">
    <property type="term" value="F:2 iron, 2 sulfur cluster binding"/>
    <property type="evidence" value="ECO:0007669"/>
    <property type="project" value="TreeGrafter"/>
</dbReference>
<name>B8KTX7_9GAMM</name>